<name>A0A6A4Z0I9_9STRA</name>
<reference evidence="1" key="1">
    <citation type="submission" date="2019-06" db="EMBL/GenBank/DDBJ databases">
        <title>Genomics analysis of Aphanomyces spp. identifies a new class of oomycete effector associated with host adaptation.</title>
        <authorList>
            <person name="Gaulin E."/>
        </authorList>
    </citation>
    <scope>NUCLEOTIDE SEQUENCE</scope>
    <source>
        <strain evidence="1">CBS 578.67</strain>
    </source>
</reference>
<dbReference type="EMBL" id="VJMH01004586">
    <property type="protein sequence ID" value="KAF0702562.1"/>
    <property type="molecule type" value="Genomic_DNA"/>
</dbReference>
<feature type="non-terminal residue" evidence="1">
    <location>
        <position position="1"/>
    </location>
</feature>
<sequence length="122" mass="13397">AHGVRRSRPDGTGFRTHERLQQALESVGIRCRNEAVFQTLMDSIAKSQGKISIGDFETILQKLNLGNLFEEDAMTLIRDVVYEPSCIEVCDVSSMRLALNKPNFFTSEPTAGSTCKATATSA</sequence>
<dbReference type="AlphaFoldDB" id="A0A6A4Z0I9"/>
<dbReference type="Gene3D" id="1.10.238.10">
    <property type="entry name" value="EF-hand"/>
    <property type="match status" value="1"/>
</dbReference>
<evidence type="ECO:0000313" key="1">
    <source>
        <dbReference type="EMBL" id="KAF0702562.1"/>
    </source>
</evidence>
<gene>
    <name evidence="1" type="ORF">As57867_007749</name>
</gene>
<proteinExistence type="predicted"/>
<accession>A0A6A4Z0I9</accession>
<protein>
    <recommendedName>
        <fullName evidence="2">EF-hand domain-containing protein</fullName>
    </recommendedName>
</protein>
<evidence type="ECO:0008006" key="2">
    <source>
        <dbReference type="Google" id="ProtNLM"/>
    </source>
</evidence>
<organism evidence="1">
    <name type="scientific">Aphanomyces stellatus</name>
    <dbReference type="NCBI Taxonomy" id="120398"/>
    <lineage>
        <taxon>Eukaryota</taxon>
        <taxon>Sar</taxon>
        <taxon>Stramenopiles</taxon>
        <taxon>Oomycota</taxon>
        <taxon>Saprolegniomycetes</taxon>
        <taxon>Saprolegniales</taxon>
        <taxon>Verrucalvaceae</taxon>
        <taxon>Aphanomyces</taxon>
    </lineage>
</organism>
<comment type="caution">
    <text evidence="1">The sequence shown here is derived from an EMBL/GenBank/DDBJ whole genome shotgun (WGS) entry which is preliminary data.</text>
</comment>